<reference evidence="1 2" key="1">
    <citation type="submission" date="2016-10" db="EMBL/GenBank/DDBJ databases">
        <authorList>
            <person name="de Groot N.N."/>
        </authorList>
    </citation>
    <scope>NUCLEOTIDE SEQUENCE [LARGE SCALE GENOMIC DNA]</scope>
    <source>
        <strain evidence="1 2">CGMCC 4.5727</strain>
    </source>
</reference>
<dbReference type="RefSeq" id="WP_093617573.1">
    <property type="nucleotide sequence ID" value="NZ_FNFF01000025.1"/>
</dbReference>
<dbReference type="EMBL" id="FNFF01000025">
    <property type="protein sequence ID" value="SDL28604.1"/>
    <property type="molecule type" value="Genomic_DNA"/>
</dbReference>
<name>A0A1G9IUW2_9ACTN</name>
<evidence type="ECO:0000313" key="2">
    <source>
        <dbReference type="Proteomes" id="UP000199155"/>
    </source>
</evidence>
<dbReference type="Proteomes" id="UP000199155">
    <property type="component" value="Unassembled WGS sequence"/>
</dbReference>
<dbReference type="STRING" id="417292.SAMN05421806_12566"/>
<organism evidence="1 2">
    <name type="scientific">Streptomyces indicus</name>
    <dbReference type="NCBI Taxonomy" id="417292"/>
    <lineage>
        <taxon>Bacteria</taxon>
        <taxon>Bacillati</taxon>
        <taxon>Actinomycetota</taxon>
        <taxon>Actinomycetes</taxon>
        <taxon>Kitasatosporales</taxon>
        <taxon>Streptomycetaceae</taxon>
        <taxon>Streptomyces</taxon>
    </lineage>
</organism>
<evidence type="ECO:0000313" key="1">
    <source>
        <dbReference type="EMBL" id="SDL28604.1"/>
    </source>
</evidence>
<dbReference type="AlphaFoldDB" id="A0A1G9IUW2"/>
<protein>
    <submittedName>
        <fullName evidence="1">Uncharacterized protein</fullName>
    </submittedName>
</protein>
<gene>
    <name evidence="1" type="ORF">SAMN05421806_12566</name>
</gene>
<sequence length="102" mass="11347">MTTAEGAPAVDSHKARALAAAIRRHCNTSASGYVFDHPDTIAGVALEFLKAHKERTQAQGRWTNPTIKRLLAQHYPRHIPTVVIEQALRHLIGHDHGTQEQR</sequence>
<proteinExistence type="predicted"/>
<accession>A0A1G9IUW2</accession>
<keyword evidence="2" id="KW-1185">Reference proteome</keyword>